<evidence type="ECO:0000313" key="2">
    <source>
        <dbReference type="EMBL" id="KAK1921356.1"/>
    </source>
</evidence>
<name>A0AAD9FMU2_PAPLA</name>
<evidence type="ECO:0000313" key="3">
    <source>
        <dbReference type="Proteomes" id="UP001182556"/>
    </source>
</evidence>
<sequence length="433" mass="47528">MIQPQDMLITIIYNTEAGQRSVDIRARPETIIREAVNEARQALGLSADPVETKLKAWNGATSGDQWRLRVLREIPERRWWTEAEVDHCHGPLPGLHERVTNDTYELLPPHIPLVEVQAHPPTTTMTKPISMHIPLSSSTKVANVLDVLGKELGLLSATPGLKGSCRTRRASSNTGAKRSKLHPVNAIMGMPGDDSVCWDVSAMTTAGTLRDGLRSSDSVMDVLSQSPTAFLVVRVSQEWLCETLEMDANGEQDDRDRGASDSESDTLRAYTLKNEMWSTVQRQMNFRPPPFGDEPSSSTRLSGLFQGWLEANQHPVPPSTPQLTLDRSRQGVRPALDLAELQDALNTELSGVKQRYHDANYGAIVSGELEYGAKFSEVPGGSGGTSSKSATAISTHNEGTSQRRAHLASQIGPTIKPIVWTPSQFARRYLPLV</sequence>
<feature type="region of interest" description="Disordered" evidence="1">
    <location>
        <begin position="246"/>
        <end position="265"/>
    </location>
</feature>
<dbReference type="EMBL" id="JAODAN010000011">
    <property type="protein sequence ID" value="KAK1921356.1"/>
    <property type="molecule type" value="Genomic_DNA"/>
</dbReference>
<feature type="region of interest" description="Disordered" evidence="1">
    <location>
        <begin position="379"/>
        <end position="402"/>
    </location>
</feature>
<comment type="caution">
    <text evidence="2">The sequence shown here is derived from an EMBL/GenBank/DDBJ whole genome shotgun (WGS) entry which is preliminary data.</text>
</comment>
<reference evidence="2" key="1">
    <citation type="submission" date="2023-02" db="EMBL/GenBank/DDBJ databases">
        <title>Identification and recombinant expression of a fungal hydrolase from Papiliotrema laurentii that hydrolyzes apple cutin and clears colloidal polyester polyurethane.</title>
        <authorList>
            <consortium name="DOE Joint Genome Institute"/>
            <person name="Roman V.A."/>
            <person name="Bojanowski C."/>
            <person name="Crable B.R."/>
            <person name="Wagner D.N."/>
            <person name="Hung C.S."/>
            <person name="Nadeau L.J."/>
            <person name="Schratz L."/>
            <person name="Haridas S."/>
            <person name="Pangilinan J."/>
            <person name="Lipzen A."/>
            <person name="Na H."/>
            <person name="Yan M."/>
            <person name="Ng V."/>
            <person name="Grigoriev I.V."/>
            <person name="Spatafora J.W."/>
            <person name="Barlow D."/>
            <person name="Biffinger J."/>
            <person name="Kelley-Loughnane N."/>
            <person name="Varaljay V.A."/>
            <person name="Crookes-Goodson W.J."/>
        </authorList>
    </citation>
    <scope>NUCLEOTIDE SEQUENCE</scope>
    <source>
        <strain evidence="2">5307AH</strain>
    </source>
</reference>
<feature type="compositionally biased region" description="Low complexity" evidence="1">
    <location>
        <begin position="385"/>
        <end position="395"/>
    </location>
</feature>
<protein>
    <submittedName>
        <fullName evidence="2">Uncharacterized protein</fullName>
    </submittedName>
</protein>
<dbReference type="Proteomes" id="UP001182556">
    <property type="component" value="Unassembled WGS sequence"/>
</dbReference>
<gene>
    <name evidence="2" type="ORF">DB88DRAFT_99667</name>
</gene>
<evidence type="ECO:0000256" key="1">
    <source>
        <dbReference type="SAM" id="MobiDB-lite"/>
    </source>
</evidence>
<organism evidence="2 3">
    <name type="scientific">Papiliotrema laurentii</name>
    <name type="common">Cryptococcus laurentii</name>
    <dbReference type="NCBI Taxonomy" id="5418"/>
    <lineage>
        <taxon>Eukaryota</taxon>
        <taxon>Fungi</taxon>
        <taxon>Dikarya</taxon>
        <taxon>Basidiomycota</taxon>
        <taxon>Agaricomycotina</taxon>
        <taxon>Tremellomycetes</taxon>
        <taxon>Tremellales</taxon>
        <taxon>Rhynchogastremaceae</taxon>
        <taxon>Papiliotrema</taxon>
    </lineage>
</organism>
<dbReference type="AlphaFoldDB" id="A0AAD9FMU2"/>
<accession>A0AAD9FMU2</accession>
<proteinExistence type="predicted"/>
<keyword evidence="3" id="KW-1185">Reference proteome</keyword>